<dbReference type="SUPFAM" id="SSF56112">
    <property type="entry name" value="Protein kinase-like (PK-like)"/>
    <property type="match status" value="1"/>
</dbReference>
<dbReference type="AlphaFoldDB" id="A0A238L1C6"/>
<dbReference type="Gene3D" id="3.40.50.300">
    <property type="entry name" value="P-loop containing nucleotide triphosphate hydrolases"/>
    <property type="match status" value="1"/>
</dbReference>
<dbReference type="RefSeq" id="WP_094022869.1">
    <property type="nucleotide sequence ID" value="NZ_FXYF01000014.1"/>
</dbReference>
<dbReference type="OrthoDB" id="9810277at2"/>
<organism evidence="2 3">
    <name type="scientific">Maliponia aquimaris</name>
    <dbReference type="NCBI Taxonomy" id="1673631"/>
    <lineage>
        <taxon>Bacteria</taxon>
        <taxon>Pseudomonadati</taxon>
        <taxon>Pseudomonadota</taxon>
        <taxon>Alphaproteobacteria</taxon>
        <taxon>Rhodobacterales</taxon>
        <taxon>Paracoccaceae</taxon>
        <taxon>Maliponia</taxon>
    </lineage>
</organism>
<evidence type="ECO:0000313" key="2">
    <source>
        <dbReference type="EMBL" id="SMX48819.1"/>
    </source>
</evidence>
<feature type="region of interest" description="Disordered" evidence="1">
    <location>
        <begin position="508"/>
        <end position="527"/>
    </location>
</feature>
<name>A0A238L1C6_9RHOB</name>
<accession>A0A238L1C6</accession>
<dbReference type="InterPro" id="IPR027417">
    <property type="entry name" value="P-loop_NTPase"/>
</dbReference>
<dbReference type="PANTHER" id="PTHR43883:SF1">
    <property type="entry name" value="GLUCONOKINASE"/>
    <property type="match status" value="1"/>
</dbReference>
<evidence type="ECO:0000256" key="1">
    <source>
        <dbReference type="SAM" id="MobiDB-lite"/>
    </source>
</evidence>
<dbReference type="PANTHER" id="PTHR43883">
    <property type="entry name" value="SLR0207 PROTEIN"/>
    <property type="match status" value="1"/>
</dbReference>
<dbReference type="InterPro" id="IPR011009">
    <property type="entry name" value="Kinase-like_dom_sf"/>
</dbReference>
<dbReference type="SUPFAM" id="SSF52540">
    <property type="entry name" value="P-loop containing nucleoside triphosphate hydrolases"/>
    <property type="match status" value="1"/>
</dbReference>
<dbReference type="Gene3D" id="3.90.1200.10">
    <property type="match status" value="1"/>
</dbReference>
<keyword evidence="3" id="KW-1185">Reference proteome</keyword>
<protein>
    <submittedName>
        <fullName evidence="2">Uncharacterized protein</fullName>
    </submittedName>
</protein>
<proteinExistence type="predicted"/>
<dbReference type="InterPro" id="IPR052732">
    <property type="entry name" value="Cell-binding_unc_protein"/>
</dbReference>
<reference evidence="2 3" key="1">
    <citation type="submission" date="2017-05" db="EMBL/GenBank/DDBJ databases">
        <authorList>
            <person name="Song R."/>
            <person name="Chenine A.L."/>
            <person name="Ruprecht R.M."/>
        </authorList>
    </citation>
    <scope>NUCLEOTIDE SEQUENCE [LARGE SCALE GENOMIC DNA]</scope>
    <source>
        <strain evidence="2 3">CECT 8898</strain>
    </source>
</reference>
<dbReference type="Pfam" id="PF13671">
    <property type="entry name" value="AAA_33"/>
    <property type="match status" value="1"/>
</dbReference>
<dbReference type="Proteomes" id="UP000207598">
    <property type="component" value="Unassembled WGS sequence"/>
</dbReference>
<evidence type="ECO:0000313" key="3">
    <source>
        <dbReference type="Proteomes" id="UP000207598"/>
    </source>
</evidence>
<dbReference type="EMBL" id="FXYF01000014">
    <property type="protein sequence ID" value="SMX48819.1"/>
    <property type="molecule type" value="Genomic_DNA"/>
</dbReference>
<sequence>MGEQSQAEVIAFLSERSNLPGHAPVEVIRTHAAVVFLSGKDAYKIKRDVRYDYLDFSTLQKRHDMLLRELELNVPMAPAIYRDVIAVTRDSAGDLHLGGSGEVVEWVLRMHRFDAEDELEQIAARGALDDPMAMLLGRGVAEYHATNTPRSDIAGSDLINAILDELNTVFATIAADLGAHRVARFRAASDRVFRTVQTTLDTRGQSGHVRRCHGDLHLRNIVLVDGVPTPFDALEFDETLGTCDVLYDLAFLLMDLCHMGLKRAANIVLNSYLHHARSMDHHAALSLLPLFLSIRAAIRAMVVAQTASFNPDDDTLTDEARSYLSSALAYLGPEPAQLIAIGGLSGTGKTVLATSLAHHIGAAPGAVHLRSDLERKALFDVSPQTRLPASAYQPQVSARVHAILLEKARLVLSGGHSVILDATWMDEDARAMLPALAGKFGARFTGVWLTAELGGLESRVSTRRGDASDADVAVVRGQAARITAPISWPRIDASGSPEDTFLKVQTLLFGPERQDPPGQESRGPRHA</sequence>
<gene>
    <name evidence="2" type="ORF">MAA8898_04120</name>
</gene>